<dbReference type="InterPro" id="IPR021319">
    <property type="entry name" value="DUF2921"/>
</dbReference>
<feature type="domain" description="SWEET-like" evidence="11">
    <location>
        <begin position="366"/>
        <end position="638"/>
    </location>
</feature>
<evidence type="ECO:0000256" key="1">
    <source>
        <dbReference type="ARBA" id="ARBA00000900"/>
    </source>
</evidence>
<dbReference type="GeneID" id="113742456"/>
<dbReference type="GO" id="GO:0012505">
    <property type="term" value="C:endomembrane system"/>
    <property type="evidence" value="ECO:0007669"/>
    <property type="project" value="UniProtKB-SubCell"/>
</dbReference>
<evidence type="ECO:0000256" key="2">
    <source>
        <dbReference type="ARBA" id="ARBA00004127"/>
    </source>
</evidence>
<evidence type="ECO:0000313" key="13">
    <source>
        <dbReference type="Proteomes" id="UP001652660"/>
    </source>
</evidence>
<dbReference type="AlphaFoldDB" id="A0A6P6XFR7"/>
<feature type="transmembrane region" description="Helical" evidence="10">
    <location>
        <begin position="458"/>
        <end position="479"/>
    </location>
</feature>
<protein>
    <recommendedName>
        <fullName evidence="4">RING-type E3 ubiquitin transferase</fullName>
        <ecNumber evidence="4">2.3.2.27</ecNumber>
    </recommendedName>
</protein>
<sequence length="646" mass="74600">MTDLRCVLGDNISKLRAAKVSAFFRVISPLEDVYYSGARSGISGMTISAEGTWNPSYGQLCMIGCVGLENDINRCNSKISLVIPVILSITQRSILMGTITNIQGTDAFSPLLFEKKVHPSDIWNRYHDYSRSYLSYKYSKIDLANDFWMRSKKFNIRTVVHDLIFKYPSTEDRDNLTLLSSLSSKLSFHVNALPDHNHEHKLPGTLVYFETLTLGKLFGRYWSELTRHDNGELYSGSRDNFAFTDEKLPLNVSAHLTLSGENYGHISKIYLEGLYDQLGGKMYLIGCKEIDFQFQHSERFAYENLNLGSKMDCLIEVMIGYSPETARWLRNPTAKISISSARNAEDPLYFRPIRLKTFLIPYTDNSKEVRFRRNFEELLRVSILLGSISCLFSQLWYMKKNDYVIPFISLLMLTIQVLVYCLPLVMNTTVLIKWSGYHYRSKYPPYKDRSMHFKMLEIIKKSLLLVAVVLALRLCRKVWKSRQRTQSLLSPLDHGPREIRVVFASGIIHMIGVAFILVIRELKIDETMSAAAANHNATDWETILQEHWSVVQDWFLLPQIMGNLIWQIQVKPLSKVYYIGLTLLRFLLRTYDYMRDPVFNPYFHPTETCSSTEVFSRFEKIVIIMISLSFAVIVHVQQSGCNIFKV</sequence>
<evidence type="ECO:0000256" key="7">
    <source>
        <dbReference type="ARBA" id="ARBA00022786"/>
    </source>
</evidence>
<keyword evidence="6 10" id="KW-0812">Transmembrane</keyword>
<comment type="subcellular location">
    <subcellularLocation>
        <location evidence="2">Endomembrane system</location>
        <topology evidence="2">Multi-pass membrane protein</topology>
    </subcellularLocation>
</comment>
<keyword evidence="8 10" id="KW-1133">Transmembrane helix</keyword>
<accession>A0A6P6XFR7</accession>
<evidence type="ECO:0000256" key="3">
    <source>
        <dbReference type="ARBA" id="ARBA00004906"/>
    </source>
</evidence>
<evidence type="ECO:0000313" key="14">
    <source>
        <dbReference type="RefSeq" id="XP_027126094.2"/>
    </source>
</evidence>
<feature type="domain" description="DUF2921" evidence="12">
    <location>
        <begin position="32"/>
        <end position="104"/>
    </location>
</feature>
<evidence type="ECO:0000256" key="8">
    <source>
        <dbReference type="ARBA" id="ARBA00022989"/>
    </source>
</evidence>
<evidence type="ECO:0000256" key="9">
    <source>
        <dbReference type="ARBA" id="ARBA00023136"/>
    </source>
</evidence>
<feature type="domain" description="DUF2921" evidence="12">
    <location>
        <begin position="180"/>
        <end position="353"/>
    </location>
</feature>
<organism evidence="13 14">
    <name type="scientific">Coffea arabica</name>
    <name type="common">Arabian coffee</name>
    <dbReference type="NCBI Taxonomy" id="13443"/>
    <lineage>
        <taxon>Eukaryota</taxon>
        <taxon>Viridiplantae</taxon>
        <taxon>Streptophyta</taxon>
        <taxon>Embryophyta</taxon>
        <taxon>Tracheophyta</taxon>
        <taxon>Spermatophyta</taxon>
        <taxon>Magnoliopsida</taxon>
        <taxon>eudicotyledons</taxon>
        <taxon>Gunneridae</taxon>
        <taxon>Pentapetalae</taxon>
        <taxon>asterids</taxon>
        <taxon>lamiids</taxon>
        <taxon>Gentianales</taxon>
        <taxon>Rubiaceae</taxon>
        <taxon>Ixoroideae</taxon>
        <taxon>Gardenieae complex</taxon>
        <taxon>Bertiereae - Coffeeae clade</taxon>
        <taxon>Coffeeae</taxon>
        <taxon>Coffea</taxon>
    </lineage>
</organism>
<feature type="transmembrane region" description="Helical" evidence="10">
    <location>
        <begin position="403"/>
        <end position="425"/>
    </location>
</feature>
<keyword evidence="9 10" id="KW-0472">Membrane</keyword>
<reference evidence="13" key="1">
    <citation type="journal article" date="2025" name="Foods">
        <title>Unveiling the Microbial Signatures of Arabica Coffee Cherries: Insights into Ripeness Specific Diversity, Functional Traits, and Implications for Quality and Safety.</title>
        <authorList>
            <consortium name="RefSeq"/>
            <person name="Tenea G.N."/>
            <person name="Cifuentes V."/>
            <person name="Reyes P."/>
            <person name="Cevallos-Vallejos M."/>
        </authorList>
    </citation>
    <scope>NUCLEOTIDE SEQUENCE [LARGE SCALE GENOMIC DNA]</scope>
</reference>
<evidence type="ECO:0000256" key="10">
    <source>
        <dbReference type="SAM" id="Phobius"/>
    </source>
</evidence>
<dbReference type="Pfam" id="PF11145">
    <property type="entry name" value="DUF2921"/>
    <property type="match status" value="1"/>
</dbReference>
<dbReference type="RefSeq" id="XP_027126094.2">
    <property type="nucleotide sequence ID" value="XM_027270293.2"/>
</dbReference>
<dbReference type="GO" id="GO:0061630">
    <property type="term" value="F:ubiquitin protein ligase activity"/>
    <property type="evidence" value="ECO:0007669"/>
    <property type="project" value="UniProtKB-EC"/>
</dbReference>
<evidence type="ECO:0000259" key="12">
    <source>
        <dbReference type="Pfam" id="PF25333"/>
    </source>
</evidence>
<evidence type="ECO:0000256" key="5">
    <source>
        <dbReference type="ARBA" id="ARBA00022679"/>
    </source>
</evidence>
<reference evidence="14" key="2">
    <citation type="submission" date="2025-08" db="UniProtKB">
        <authorList>
            <consortium name="RefSeq"/>
        </authorList>
    </citation>
    <scope>IDENTIFICATION</scope>
    <source>
        <tissue evidence="14">Leaves</tissue>
    </source>
</reference>
<name>A0A6P6XFR7_COFAR</name>
<dbReference type="PANTHER" id="PTHR33389">
    <property type="entry name" value="FAMILY PROTEIN, PUTATIVE (DUF2921)-RELATED"/>
    <property type="match status" value="1"/>
</dbReference>
<dbReference type="Proteomes" id="UP001652660">
    <property type="component" value="Chromosome 4e"/>
</dbReference>
<comment type="catalytic activity">
    <reaction evidence="1">
        <text>S-ubiquitinyl-[E2 ubiquitin-conjugating enzyme]-L-cysteine + [acceptor protein]-L-lysine = [E2 ubiquitin-conjugating enzyme]-L-cysteine + N(6)-ubiquitinyl-[acceptor protein]-L-lysine.</text>
        <dbReference type="EC" id="2.3.2.27"/>
    </reaction>
</comment>
<keyword evidence="5" id="KW-0808">Transferase</keyword>
<feature type="transmembrane region" description="Helical" evidence="10">
    <location>
        <begin position="499"/>
        <end position="519"/>
    </location>
</feature>
<dbReference type="OrthoDB" id="1614208at2759"/>
<evidence type="ECO:0000259" key="11">
    <source>
        <dbReference type="Pfam" id="PF11145"/>
    </source>
</evidence>
<dbReference type="Pfam" id="PF25333">
    <property type="entry name" value="DUF2921_N"/>
    <property type="match status" value="2"/>
</dbReference>
<keyword evidence="13" id="KW-1185">Reference proteome</keyword>
<evidence type="ECO:0000256" key="6">
    <source>
        <dbReference type="ARBA" id="ARBA00022692"/>
    </source>
</evidence>
<keyword evidence="7" id="KW-0833">Ubl conjugation pathway</keyword>
<dbReference type="InterPro" id="IPR057425">
    <property type="entry name" value="DUF2921_N"/>
</dbReference>
<gene>
    <name evidence="14" type="primary">LOC113742456</name>
</gene>
<dbReference type="PANTHER" id="PTHR33389:SF26">
    <property type="match status" value="1"/>
</dbReference>
<feature type="transmembrane region" description="Helical" evidence="10">
    <location>
        <begin position="378"/>
        <end position="397"/>
    </location>
</feature>
<proteinExistence type="predicted"/>
<dbReference type="EC" id="2.3.2.27" evidence="4"/>
<evidence type="ECO:0000256" key="4">
    <source>
        <dbReference type="ARBA" id="ARBA00012483"/>
    </source>
</evidence>
<comment type="pathway">
    <text evidence="3">Protein modification; protein ubiquitination.</text>
</comment>